<reference evidence="3" key="1">
    <citation type="journal article" date="2023" name="Mol. Phylogenet. Evol.">
        <title>Genome-scale phylogeny and comparative genomics of the fungal order Sordariales.</title>
        <authorList>
            <person name="Hensen N."/>
            <person name="Bonometti L."/>
            <person name="Westerberg I."/>
            <person name="Brannstrom I.O."/>
            <person name="Guillou S."/>
            <person name="Cros-Aarteil S."/>
            <person name="Calhoun S."/>
            <person name="Haridas S."/>
            <person name="Kuo A."/>
            <person name="Mondo S."/>
            <person name="Pangilinan J."/>
            <person name="Riley R."/>
            <person name="LaButti K."/>
            <person name="Andreopoulos B."/>
            <person name="Lipzen A."/>
            <person name="Chen C."/>
            <person name="Yan M."/>
            <person name="Daum C."/>
            <person name="Ng V."/>
            <person name="Clum A."/>
            <person name="Steindorff A."/>
            <person name="Ohm R.A."/>
            <person name="Martin F."/>
            <person name="Silar P."/>
            <person name="Natvig D.O."/>
            <person name="Lalanne C."/>
            <person name="Gautier V."/>
            <person name="Ament-Velasquez S.L."/>
            <person name="Kruys A."/>
            <person name="Hutchinson M.I."/>
            <person name="Powell A.J."/>
            <person name="Barry K."/>
            <person name="Miller A.N."/>
            <person name="Grigoriev I.V."/>
            <person name="Debuchy R."/>
            <person name="Gladieux P."/>
            <person name="Hiltunen Thoren M."/>
            <person name="Johannesson H."/>
        </authorList>
    </citation>
    <scope>NUCLEOTIDE SEQUENCE [LARGE SCALE GENOMIC DNA]</scope>
    <source>
        <strain evidence="3">CBS 340.73</strain>
    </source>
</reference>
<feature type="compositionally biased region" description="Low complexity" evidence="1">
    <location>
        <begin position="8"/>
        <end position="18"/>
    </location>
</feature>
<comment type="caution">
    <text evidence="2">The sequence shown here is derived from an EMBL/GenBank/DDBJ whole genome shotgun (WGS) entry which is preliminary data.</text>
</comment>
<organism evidence="2 3">
    <name type="scientific">Diplogelasinospora grovesii</name>
    <dbReference type="NCBI Taxonomy" id="303347"/>
    <lineage>
        <taxon>Eukaryota</taxon>
        <taxon>Fungi</taxon>
        <taxon>Dikarya</taxon>
        <taxon>Ascomycota</taxon>
        <taxon>Pezizomycotina</taxon>
        <taxon>Sordariomycetes</taxon>
        <taxon>Sordariomycetidae</taxon>
        <taxon>Sordariales</taxon>
        <taxon>Diplogelasinosporaceae</taxon>
        <taxon>Diplogelasinospora</taxon>
    </lineage>
</organism>
<feature type="compositionally biased region" description="Low complexity" evidence="1">
    <location>
        <begin position="48"/>
        <end position="60"/>
    </location>
</feature>
<dbReference type="AlphaFoldDB" id="A0AAN6MZH9"/>
<accession>A0AAN6MZH9</accession>
<sequence length="114" mass="12089">MSNKYDEPPAYSQAQQQPGGPPMPPQPAYHGNPYSQGPPGGPYGAPPGGYYQPGPQMGYGPQPGYGPGGYPPQGGYYPPQGGYYHQEQDRRGPGFMEALLASLACCCCLDCLLF</sequence>
<evidence type="ECO:0000256" key="1">
    <source>
        <dbReference type="SAM" id="MobiDB-lite"/>
    </source>
</evidence>
<protein>
    <recommendedName>
        <fullName evidence="4">Cysteine-rich transmembrane CYSTM domain-containing protein</fullName>
    </recommendedName>
</protein>
<evidence type="ECO:0000313" key="2">
    <source>
        <dbReference type="EMBL" id="KAK3936385.1"/>
    </source>
</evidence>
<gene>
    <name evidence="2" type="ORF">QBC46DRAFT_31415</name>
</gene>
<dbReference type="GO" id="GO:0016020">
    <property type="term" value="C:membrane"/>
    <property type="evidence" value="ECO:0007669"/>
    <property type="project" value="UniProtKB-SubCell"/>
</dbReference>
<dbReference type="Proteomes" id="UP001303473">
    <property type="component" value="Unassembled WGS sequence"/>
</dbReference>
<feature type="region of interest" description="Disordered" evidence="1">
    <location>
        <begin position="1"/>
        <end position="89"/>
    </location>
</feature>
<feature type="compositionally biased region" description="Gly residues" evidence="1">
    <location>
        <begin position="61"/>
        <end position="72"/>
    </location>
</feature>
<dbReference type="EMBL" id="MU853885">
    <property type="protein sequence ID" value="KAK3936385.1"/>
    <property type="molecule type" value="Genomic_DNA"/>
</dbReference>
<evidence type="ECO:0000313" key="3">
    <source>
        <dbReference type="Proteomes" id="UP001303473"/>
    </source>
</evidence>
<proteinExistence type="predicted"/>
<evidence type="ECO:0008006" key="4">
    <source>
        <dbReference type="Google" id="ProtNLM"/>
    </source>
</evidence>
<feature type="compositionally biased region" description="Low complexity" evidence="1">
    <location>
        <begin position="73"/>
        <end position="84"/>
    </location>
</feature>
<name>A0AAN6MZH9_9PEZI</name>
<keyword evidence="3" id="KW-1185">Reference proteome</keyword>